<feature type="coiled-coil region" evidence="8">
    <location>
        <begin position="761"/>
        <end position="816"/>
    </location>
</feature>
<protein>
    <submittedName>
        <fullName evidence="11">PAS domain-containing protein</fullName>
    </submittedName>
</protein>
<feature type="domain" description="PAC" evidence="10">
    <location>
        <begin position="711"/>
        <end position="763"/>
    </location>
</feature>
<dbReference type="InterPro" id="IPR029151">
    <property type="entry name" value="Sensor-like_sf"/>
</dbReference>
<dbReference type="InterPro" id="IPR000014">
    <property type="entry name" value="PAS"/>
</dbReference>
<dbReference type="InterPro" id="IPR000700">
    <property type="entry name" value="PAS-assoc_C"/>
</dbReference>
<keyword evidence="3" id="KW-0808">Transferase</keyword>
<sequence length="818" mass="93344">MNQRLFTRLYLGMCTIIAGMLITLFYYFTHKIIESENQAKKVTARVASQTVLDKIDQSLYACQMNNKAFAYNSLLTEAVVNPQANSRLEEFMNQMMQYQSIYDLLLLCNMEGNVIAVNTKNSQNTPLPSTSLIGSNMYNTDWFRGALKSTTTNDVWHSDLIVDPTVAQLYKSSGQGIAFAVPVRNPEGEMIGVWYTFANWQKTAEKIRKDAETELQKKDPQAQILLYGAHNEKLTAIDRDLFFKKQPELLYQADENALIHQASSDKRNMIAQQATSNGILSNAKNYWKAVTLVSPTKFTLAMCLSGEVLQVLLIVLFANSAMVAITYLLIRKNLLQVQYIDTLRDVLEKVARGIIVSIPENLKSNNEIGQISSSVSEMVDSLKTKTLFSDEIAKGNLSVTLTNLYPEDRLGHSLTHMRNQLQKVQEDHTIQLWKTEGLTTISSILRNNQNIKELSGNILSFIIRYLKANQGSLFLVKQKDSQAVLELMACHAFNRNKHSEEPVFILPGQGLTGQAFLEGNTIYLTEIPENYVRITSGLGEATPRILLIVPLKTQNEIKGILEIASFSAILPYEIEFVKAIAENIAATLRDYQITEQMQHLLEESHIKAEQMNAQESSTREMLDQLVVVQEELRRKEMELNNMFTGIDTTFAIIEFDIRGTILNANENFLHLMDYKSNDIKGKHHRLFVDTVYAESEEYSNFWDKLKAGEPNTARFKRYTRTHSAVWLQASYIPLKDATGTLYKIIKLATDVTKESLMELEMQEHTEMIACYEEEMKSTYDELQHRTQQVELYEAKIQSVFEELQKYTRKVSELENKNH</sequence>
<dbReference type="GO" id="GO:0005524">
    <property type="term" value="F:ATP binding"/>
    <property type="evidence" value="ECO:0007669"/>
    <property type="project" value="UniProtKB-KW"/>
</dbReference>
<evidence type="ECO:0000256" key="4">
    <source>
        <dbReference type="ARBA" id="ARBA00022741"/>
    </source>
</evidence>
<dbReference type="PANTHER" id="PTHR24422:SF10">
    <property type="entry name" value="CHEMOTAXIS PROTEIN METHYLTRANSFERASE 2"/>
    <property type="match status" value="1"/>
</dbReference>
<keyword evidence="2" id="KW-0597">Phosphoprotein</keyword>
<keyword evidence="9" id="KW-0472">Membrane</keyword>
<dbReference type="AlphaFoldDB" id="A0AAE3QJG7"/>
<comment type="subcellular location">
    <subcellularLocation>
        <location evidence="1">Membrane</location>
    </subcellularLocation>
</comment>
<dbReference type="SUPFAM" id="SSF55785">
    <property type="entry name" value="PYP-like sensor domain (PAS domain)"/>
    <property type="match status" value="1"/>
</dbReference>
<organism evidence="11 12">
    <name type="scientific">Xanthocytophaga flava</name>
    <dbReference type="NCBI Taxonomy" id="3048013"/>
    <lineage>
        <taxon>Bacteria</taxon>
        <taxon>Pseudomonadati</taxon>
        <taxon>Bacteroidota</taxon>
        <taxon>Cytophagia</taxon>
        <taxon>Cytophagales</taxon>
        <taxon>Rhodocytophagaceae</taxon>
        <taxon>Xanthocytophaga</taxon>
    </lineage>
</organism>
<keyword evidence="8" id="KW-0175">Coiled coil</keyword>
<evidence type="ECO:0000256" key="5">
    <source>
        <dbReference type="ARBA" id="ARBA00022777"/>
    </source>
</evidence>
<dbReference type="InterPro" id="IPR050903">
    <property type="entry name" value="Bact_Chemotaxis_MeTrfase"/>
</dbReference>
<evidence type="ECO:0000313" key="11">
    <source>
        <dbReference type="EMBL" id="MDJ1479766.1"/>
    </source>
</evidence>
<dbReference type="GO" id="GO:0000160">
    <property type="term" value="P:phosphorelay signal transduction system"/>
    <property type="evidence" value="ECO:0007669"/>
    <property type="project" value="UniProtKB-KW"/>
</dbReference>
<keyword evidence="7" id="KW-0902">Two-component regulatory system</keyword>
<evidence type="ECO:0000313" key="12">
    <source>
        <dbReference type="Proteomes" id="UP001241110"/>
    </source>
</evidence>
<dbReference type="Pfam" id="PF13185">
    <property type="entry name" value="GAF_2"/>
    <property type="match status" value="1"/>
</dbReference>
<dbReference type="GO" id="GO:0016020">
    <property type="term" value="C:membrane"/>
    <property type="evidence" value="ECO:0007669"/>
    <property type="project" value="UniProtKB-SubCell"/>
</dbReference>
<evidence type="ECO:0000256" key="1">
    <source>
        <dbReference type="ARBA" id="ARBA00004370"/>
    </source>
</evidence>
<proteinExistence type="predicted"/>
<dbReference type="Gene3D" id="6.10.340.10">
    <property type="match status" value="1"/>
</dbReference>
<gene>
    <name evidence="11" type="ORF">QNI16_04660</name>
</gene>
<comment type="caution">
    <text evidence="11">The sequence shown here is derived from an EMBL/GenBank/DDBJ whole genome shotgun (WGS) entry which is preliminary data.</text>
</comment>
<dbReference type="EMBL" id="JASJOS010000002">
    <property type="protein sequence ID" value="MDJ1479766.1"/>
    <property type="molecule type" value="Genomic_DNA"/>
</dbReference>
<dbReference type="PANTHER" id="PTHR24422">
    <property type="entry name" value="CHEMOTAXIS PROTEIN METHYLTRANSFERASE"/>
    <property type="match status" value="1"/>
</dbReference>
<keyword evidence="5" id="KW-0418">Kinase</keyword>
<reference evidence="11" key="1">
    <citation type="submission" date="2023-05" db="EMBL/GenBank/DDBJ databases">
        <authorList>
            <person name="Zhang X."/>
        </authorList>
    </citation>
    <scope>NUCLEOTIDE SEQUENCE</scope>
    <source>
        <strain evidence="11">YF14B1</strain>
    </source>
</reference>
<evidence type="ECO:0000256" key="3">
    <source>
        <dbReference type="ARBA" id="ARBA00022679"/>
    </source>
</evidence>
<dbReference type="SUPFAM" id="SSF103190">
    <property type="entry name" value="Sensory domain-like"/>
    <property type="match status" value="1"/>
</dbReference>
<evidence type="ECO:0000256" key="9">
    <source>
        <dbReference type="SAM" id="Phobius"/>
    </source>
</evidence>
<dbReference type="Gene3D" id="3.30.450.20">
    <property type="entry name" value="PAS domain"/>
    <property type="match status" value="2"/>
</dbReference>
<name>A0AAE3QJG7_9BACT</name>
<feature type="transmembrane region" description="Helical" evidence="9">
    <location>
        <begin position="9"/>
        <end position="28"/>
    </location>
</feature>
<evidence type="ECO:0000256" key="8">
    <source>
        <dbReference type="SAM" id="Coils"/>
    </source>
</evidence>
<keyword evidence="9" id="KW-0812">Transmembrane</keyword>
<dbReference type="InterPro" id="IPR035965">
    <property type="entry name" value="PAS-like_dom_sf"/>
</dbReference>
<evidence type="ECO:0000256" key="2">
    <source>
        <dbReference type="ARBA" id="ARBA00022553"/>
    </source>
</evidence>
<dbReference type="InterPro" id="IPR003018">
    <property type="entry name" value="GAF"/>
</dbReference>
<dbReference type="Pfam" id="PF13426">
    <property type="entry name" value="PAS_9"/>
    <property type="match status" value="1"/>
</dbReference>
<keyword evidence="9" id="KW-1133">Transmembrane helix</keyword>
<keyword evidence="4" id="KW-0547">Nucleotide-binding</keyword>
<dbReference type="InterPro" id="IPR029016">
    <property type="entry name" value="GAF-like_dom_sf"/>
</dbReference>
<dbReference type="RefSeq" id="WP_313976218.1">
    <property type="nucleotide sequence ID" value="NZ_JASJOS010000002.1"/>
</dbReference>
<dbReference type="Gene3D" id="3.30.450.40">
    <property type="match status" value="1"/>
</dbReference>
<evidence type="ECO:0000256" key="7">
    <source>
        <dbReference type="ARBA" id="ARBA00023012"/>
    </source>
</evidence>
<dbReference type="SMART" id="SM00065">
    <property type="entry name" value="GAF"/>
    <property type="match status" value="1"/>
</dbReference>
<dbReference type="PROSITE" id="PS50113">
    <property type="entry name" value="PAC"/>
    <property type="match status" value="1"/>
</dbReference>
<evidence type="ECO:0000259" key="10">
    <source>
        <dbReference type="PROSITE" id="PS50113"/>
    </source>
</evidence>
<dbReference type="SUPFAM" id="SSF55781">
    <property type="entry name" value="GAF domain-like"/>
    <property type="match status" value="1"/>
</dbReference>
<keyword evidence="6" id="KW-0067">ATP-binding</keyword>
<evidence type="ECO:0000256" key="6">
    <source>
        <dbReference type="ARBA" id="ARBA00022840"/>
    </source>
</evidence>
<dbReference type="CDD" id="cd06225">
    <property type="entry name" value="HAMP"/>
    <property type="match status" value="1"/>
</dbReference>
<dbReference type="CDD" id="cd00130">
    <property type="entry name" value="PAS"/>
    <property type="match status" value="1"/>
</dbReference>
<dbReference type="NCBIfam" id="TIGR00229">
    <property type="entry name" value="sensory_box"/>
    <property type="match status" value="1"/>
</dbReference>
<dbReference type="Proteomes" id="UP001241110">
    <property type="component" value="Unassembled WGS sequence"/>
</dbReference>
<dbReference type="GO" id="GO:0016301">
    <property type="term" value="F:kinase activity"/>
    <property type="evidence" value="ECO:0007669"/>
    <property type="project" value="UniProtKB-KW"/>
</dbReference>
<feature type="transmembrane region" description="Helical" evidence="9">
    <location>
        <begin position="308"/>
        <end position="330"/>
    </location>
</feature>
<accession>A0AAE3QJG7</accession>